<evidence type="ECO:0000256" key="4">
    <source>
        <dbReference type="ARBA" id="ARBA00022519"/>
    </source>
</evidence>
<evidence type="ECO:0000256" key="3">
    <source>
        <dbReference type="ARBA" id="ARBA00022475"/>
    </source>
</evidence>
<dbReference type="Gene3D" id="1.20.1560.10">
    <property type="entry name" value="ABC transporter type 1, transmembrane domain"/>
    <property type="match status" value="1"/>
</dbReference>
<dbReference type="SUPFAM" id="SSF90123">
    <property type="entry name" value="ABC transporter transmembrane region"/>
    <property type="match status" value="1"/>
</dbReference>
<dbReference type="GO" id="GO:0140359">
    <property type="term" value="F:ABC-type transporter activity"/>
    <property type="evidence" value="ECO:0007669"/>
    <property type="project" value="InterPro"/>
</dbReference>
<evidence type="ECO:0000313" key="15">
    <source>
        <dbReference type="Proteomes" id="UP000270342"/>
    </source>
</evidence>
<dbReference type="SUPFAM" id="SSF52540">
    <property type="entry name" value="P-loop containing nucleoside triphosphate hydrolases"/>
    <property type="match status" value="1"/>
</dbReference>
<dbReference type="EMBL" id="RBZU01000001">
    <property type="protein sequence ID" value="RKP58920.1"/>
    <property type="molecule type" value="Genomic_DNA"/>
</dbReference>
<dbReference type="Gene3D" id="3.40.50.300">
    <property type="entry name" value="P-loop containing nucleotide triphosphate hydrolases"/>
    <property type="match status" value="1"/>
</dbReference>
<feature type="transmembrane region" description="Helical" evidence="11">
    <location>
        <begin position="40"/>
        <end position="65"/>
    </location>
</feature>
<dbReference type="PROSITE" id="PS00211">
    <property type="entry name" value="ABC_TRANSPORTER_1"/>
    <property type="match status" value="1"/>
</dbReference>
<dbReference type="RefSeq" id="WP_121083307.1">
    <property type="nucleotide sequence ID" value="NZ_RBZU01000001.1"/>
</dbReference>
<dbReference type="InterPro" id="IPR011527">
    <property type="entry name" value="ABC1_TM_dom"/>
</dbReference>
<dbReference type="InterPro" id="IPR003439">
    <property type="entry name" value="ABC_transporter-like_ATP-bd"/>
</dbReference>
<gene>
    <name evidence="14" type="ORF">D7S86_03075</name>
</gene>
<dbReference type="PANTHER" id="PTHR24221:SF402">
    <property type="entry name" value="IRON-SULFUR CLUSTERS TRANSPORTER ABCB7, MITOCHONDRIAL"/>
    <property type="match status" value="1"/>
</dbReference>
<evidence type="ECO:0000313" key="14">
    <source>
        <dbReference type="EMBL" id="RKP58920.1"/>
    </source>
</evidence>
<feature type="transmembrane region" description="Helical" evidence="11">
    <location>
        <begin position="287"/>
        <end position="308"/>
    </location>
</feature>
<keyword evidence="8 11" id="KW-1133">Transmembrane helix</keyword>
<dbReference type="InterPro" id="IPR017871">
    <property type="entry name" value="ABC_transporter-like_CS"/>
</dbReference>
<keyword evidence="6" id="KW-0547">Nucleotide-binding</keyword>
<feature type="compositionally biased region" description="Low complexity" evidence="10">
    <location>
        <begin position="638"/>
        <end position="653"/>
    </location>
</feature>
<evidence type="ECO:0000256" key="9">
    <source>
        <dbReference type="ARBA" id="ARBA00023136"/>
    </source>
</evidence>
<comment type="caution">
    <text evidence="14">The sequence shown here is derived from an EMBL/GenBank/DDBJ whole genome shotgun (WGS) entry which is preliminary data.</text>
</comment>
<dbReference type="InterPro" id="IPR039421">
    <property type="entry name" value="Type_1_exporter"/>
</dbReference>
<evidence type="ECO:0000256" key="6">
    <source>
        <dbReference type="ARBA" id="ARBA00022741"/>
    </source>
</evidence>
<evidence type="ECO:0000256" key="10">
    <source>
        <dbReference type="SAM" id="MobiDB-lite"/>
    </source>
</evidence>
<dbReference type="PROSITE" id="PS50929">
    <property type="entry name" value="ABC_TM1F"/>
    <property type="match status" value="1"/>
</dbReference>
<dbReference type="GO" id="GO:0006879">
    <property type="term" value="P:intracellular iron ion homeostasis"/>
    <property type="evidence" value="ECO:0007669"/>
    <property type="project" value="TreeGrafter"/>
</dbReference>
<dbReference type="InterPro" id="IPR027417">
    <property type="entry name" value="P-loop_NTPase"/>
</dbReference>
<keyword evidence="4" id="KW-0997">Cell inner membrane</keyword>
<dbReference type="GO" id="GO:0005524">
    <property type="term" value="F:ATP binding"/>
    <property type="evidence" value="ECO:0007669"/>
    <property type="project" value="UniProtKB-KW"/>
</dbReference>
<dbReference type="FunFam" id="3.40.50.300:FF:000186">
    <property type="entry name" value="ATP-binding cassette sub-family B member 7, mitochondrial"/>
    <property type="match status" value="1"/>
</dbReference>
<evidence type="ECO:0000259" key="13">
    <source>
        <dbReference type="PROSITE" id="PS50929"/>
    </source>
</evidence>
<feature type="transmembrane region" description="Helical" evidence="11">
    <location>
        <begin position="196"/>
        <end position="215"/>
    </location>
</feature>
<keyword evidence="7 14" id="KW-0067">ATP-binding</keyword>
<feature type="transmembrane region" description="Helical" evidence="11">
    <location>
        <begin position="85"/>
        <end position="102"/>
    </location>
</feature>
<dbReference type="GO" id="GO:0005886">
    <property type="term" value="C:plasma membrane"/>
    <property type="evidence" value="ECO:0007669"/>
    <property type="project" value="UniProtKB-SubCell"/>
</dbReference>
<dbReference type="AlphaFoldDB" id="A0A494YAY9"/>
<evidence type="ECO:0000256" key="5">
    <source>
        <dbReference type="ARBA" id="ARBA00022692"/>
    </source>
</evidence>
<feature type="transmembrane region" description="Helical" evidence="11">
    <location>
        <begin position="171"/>
        <end position="190"/>
    </location>
</feature>
<dbReference type="Pfam" id="PF00005">
    <property type="entry name" value="ABC_tran"/>
    <property type="match status" value="1"/>
</dbReference>
<name>A0A494YAY9_9BURK</name>
<feature type="transmembrane region" description="Helical" evidence="11">
    <location>
        <begin position="314"/>
        <end position="334"/>
    </location>
</feature>
<dbReference type="OrthoDB" id="8554730at2"/>
<evidence type="ECO:0000256" key="7">
    <source>
        <dbReference type="ARBA" id="ARBA00022840"/>
    </source>
</evidence>
<accession>A0A494YAY9</accession>
<evidence type="ECO:0000256" key="2">
    <source>
        <dbReference type="ARBA" id="ARBA00022448"/>
    </source>
</evidence>
<keyword evidence="2" id="KW-0813">Transport</keyword>
<organism evidence="14 15">
    <name type="scientific">Pararobbsia silviterrae</name>
    <dbReference type="NCBI Taxonomy" id="1792498"/>
    <lineage>
        <taxon>Bacteria</taxon>
        <taxon>Pseudomonadati</taxon>
        <taxon>Pseudomonadota</taxon>
        <taxon>Betaproteobacteria</taxon>
        <taxon>Burkholderiales</taxon>
        <taxon>Burkholderiaceae</taxon>
        <taxon>Pararobbsia</taxon>
    </lineage>
</organism>
<dbReference type="Pfam" id="PF00664">
    <property type="entry name" value="ABC_membrane"/>
    <property type="match status" value="1"/>
</dbReference>
<feature type="domain" description="ABC transmembrane type-1" evidence="13">
    <location>
        <begin position="41"/>
        <end position="339"/>
    </location>
</feature>
<dbReference type="Proteomes" id="UP000270342">
    <property type="component" value="Unassembled WGS sequence"/>
</dbReference>
<comment type="subcellular location">
    <subcellularLocation>
        <location evidence="1">Cell membrane</location>
        <topology evidence="1">Multi-pass membrane protein</topology>
    </subcellularLocation>
</comment>
<sequence length="653" mass="71915">MRRVSAPSEPGPPAIPGAPRNDWQTIRSLLPYLADYRLRVALALTCLIGAKLANLGVPVVMKSIIDHLSASRHLTALARAQQEPAIVLLGGLGALVVAYALVRLSTSALTELRELLFAKVTQSAARKIALRVFEHLHALSLRFHLERQTGGMSRDIERGTRGIQSLISYSLYNILPTIVEVTLVLCFFVFRYEPYYAIVTLIALASYVIFTIQVTEWRTHFRRTMNELDSKANARAIDSLINYETVKYFGNERYEAERYDVNLQKYRSAAIQSQQSLSMLNFGQQSIIAVCMVFILWHAVSGVMAGKLTLGDLVLINTFMLQLYIPLNFLGAVYRDLKQSLTDMDRMFGLIHVVQEVADRPDAPRLAVAGGTVRFEHVDFAYEPTRRILEDLSFTIEAGTTTAVVGHSGSGKSTLSRLLFRFYDLDRATGGRITIDGQDIRDVTQDSLRAAIGIVPQDTVLFNDTIYYNIAYGRPSATRDEVIAAARAAHIHAFIESLPAQYETTVGERGLKLSGGEKQRVAIARTILKNPSILIFDEATSALDSKSERAIQHELGLIAQDRTTLMIAHRLSTIVHAEQILVMDHGRIVERGTHASLLNAGGLYAQMWALQQRAAAATEQAATAREAAGETDDASSGATAHADPAALATHAAR</sequence>
<dbReference type="InterPro" id="IPR036640">
    <property type="entry name" value="ABC1_TM_sf"/>
</dbReference>
<dbReference type="PROSITE" id="PS50893">
    <property type="entry name" value="ABC_TRANSPORTER_2"/>
    <property type="match status" value="1"/>
</dbReference>
<dbReference type="CDD" id="cd18582">
    <property type="entry name" value="ABC_6TM_ATM1_ABCB7"/>
    <property type="match status" value="1"/>
</dbReference>
<keyword evidence="3" id="KW-1003">Cell membrane</keyword>
<keyword evidence="15" id="KW-1185">Reference proteome</keyword>
<evidence type="ECO:0000256" key="1">
    <source>
        <dbReference type="ARBA" id="ARBA00004651"/>
    </source>
</evidence>
<dbReference type="SMART" id="SM00382">
    <property type="entry name" value="AAA"/>
    <property type="match status" value="1"/>
</dbReference>
<reference evidence="14 15" key="1">
    <citation type="submission" date="2018-10" db="EMBL/GenBank/DDBJ databases">
        <title>Robbsia sp. DHC34, isolated from soil.</title>
        <authorList>
            <person name="Gao Z.-H."/>
            <person name="Qiu L.-H."/>
        </authorList>
    </citation>
    <scope>NUCLEOTIDE SEQUENCE [LARGE SCALE GENOMIC DNA]</scope>
    <source>
        <strain evidence="14 15">DHC34</strain>
    </source>
</reference>
<keyword evidence="9 11" id="KW-0472">Membrane</keyword>
<protein>
    <submittedName>
        <fullName evidence="14">ABC transporter ATP-binding protein/permease</fullName>
    </submittedName>
</protein>
<evidence type="ECO:0000259" key="12">
    <source>
        <dbReference type="PROSITE" id="PS50893"/>
    </source>
</evidence>
<dbReference type="GO" id="GO:0016887">
    <property type="term" value="F:ATP hydrolysis activity"/>
    <property type="evidence" value="ECO:0007669"/>
    <property type="project" value="InterPro"/>
</dbReference>
<keyword evidence="5 11" id="KW-0812">Transmembrane</keyword>
<proteinExistence type="predicted"/>
<dbReference type="InterPro" id="IPR003593">
    <property type="entry name" value="AAA+_ATPase"/>
</dbReference>
<dbReference type="PANTHER" id="PTHR24221">
    <property type="entry name" value="ATP-BINDING CASSETTE SUB-FAMILY B"/>
    <property type="match status" value="1"/>
</dbReference>
<evidence type="ECO:0000256" key="8">
    <source>
        <dbReference type="ARBA" id="ARBA00022989"/>
    </source>
</evidence>
<evidence type="ECO:0000256" key="11">
    <source>
        <dbReference type="SAM" id="Phobius"/>
    </source>
</evidence>
<feature type="domain" description="ABC transporter" evidence="12">
    <location>
        <begin position="373"/>
        <end position="610"/>
    </location>
</feature>
<feature type="region of interest" description="Disordered" evidence="10">
    <location>
        <begin position="621"/>
        <end position="653"/>
    </location>
</feature>